<comment type="similarity">
    <text evidence="4">Belongs to the RTC4 family.</text>
</comment>
<feature type="region of interest" description="Disordered" evidence="8">
    <location>
        <begin position="245"/>
        <end position="287"/>
    </location>
</feature>
<evidence type="ECO:0000256" key="4">
    <source>
        <dbReference type="ARBA" id="ARBA00009461"/>
    </source>
</evidence>
<feature type="region of interest" description="Disordered" evidence="8">
    <location>
        <begin position="691"/>
        <end position="712"/>
    </location>
</feature>
<dbReference type="InterPro" id="IPR028094">
    <property type="entry name" value="RTC4_C"/>
</dbReference>
<dbReference type="Proteomes" id="UP000284842">
    <property type="component" value="Unassembled WGS sequence"/>
</dbReference>
<accession>A0A409WJM3</accession>
<dbReference type="AlphaFoldDB" id="A0A409WJM3"/>
<dbReference type="OrthoDB" id="128308at2759"/>
<protein>
    <recommendedName>
        <fullName evidence="5">Restriction of telomere capping protein 4</fullName>
    </recommendedName>
</protein>
<keyword evidence="6" id="KW-0963">Cytoplasm</keyword>
<evidence type="ECO:0000259" key="9">
    <source>
        <dbReference type="SMART" id="SM01312"/>
    </source>
</evidence>
<gene>
    <name evidence="10" type="ORF">CVT24_002285</name>
</gene>
<comment type="subcellular location">
    <subcellularLocation>
        <location evidence="3">Cytoplasm</location>
    </subcellularLocation>
    <subcellularLocation>
        <location evidence="2">Nucleus</location>
    </subcellularLocation>
</comment>
<dbReference type="EMBL" id="NHTK01005452">
    <property type="protein sequence ID" value="PPQ78707.1"/>
    <property type="molecule type" value="Genomic_DNA"/>
</dbReference>
<dbReference type="STRING" id="181874.A0A409WJM3"/>
<organism evidence="10 11">
    <name type="scientific">Panaeolus cyanescens</name>
    <dbReference type="NCBI Taxonomy" id="181874"/>
    <lineage>
        <taxon>Eukaryota</taxon>
        <taxon>Fungi</taxon>
        <taxon>Dikarya</taxon>
        <taxon>Basidiomycota</taxon>
        <taxon>Agaricomycotina</taxon>
        <taxon>Agaricomycetes</taxon>
        <taxon>Agaricomycetidae</taxon>
        <taxon>Agaricales</taxon>
        <taxon>Agaricineae</taxon>
        <taxon>Galeropsidaceae</taxon>
        <taxon>Panaeolus</taxon>
    </lineage>
</organism>
<evidence type="ECO:0000313" key="10">
    <source>
        <dbReference type="EMBL" id="PPQ78707.1"/>
    </source>
</evidence>
<evidence type="ECO:0000256" key="7">
    <source>
        <dbReference type="ARBA" id="ARBA00023242"/>
    </source>
</evidence>
<keyword evidence="7" id="KW-0539">Nucleus</keyword>
<evidence type="ECO:0000256" key="1">
    <source>
        <dbReference type="ARBA" id="ARBA00002738"/>
    </source>
</evidence>
<sequence>MASTNNSPHEIGTDPIVVPIYTCEKYSQPMGPLRVYQEKGSGERQHLRGAIVQTCISLCKWTKFHTRAYVEEDAKALLERLTNPAMGNRGLLRLSNAIPSNNPSPQRASHTHQHYVPPSSGISYMQPTATAPLQYPYMPGSTLPFYPPPISQPSFTIPATQMYLNSNSVHLSSQPSSRPVPNGPVHCATTTCMLRNGMRTPGNQHCIEHKCKTCCGLAVTKAKSMGVRRGKCSIHKYPEVHATVPAPTTVSQSMSVRVSEPPPHAPSPHSSPLPPTSPSSPISLPPSTQIAKQELAQPISTRWSDVRQQVLLKTGEAKSSKVQQLELDDMMRRTITLVLYHSANKPPLICMPVVPSWPKVQMLDFPHLVRGLNLDDSSPFDVYLDGTWITVTTDTVISLEGIQRLLVRLRPDWLTALTDDDCPDIAKEYDLQPQKRPNTHKRSAHVLSSPLKKIARPNDMLIESASQAQMRLETCASDTQPINQTMSTIEPHSNQPMPAEDKPVSSLPKKRKVKLCVFKPIVGSRSTPIFPTDWYVCDVDAGIKNMHEFKQAHKEPIKTLFPKIFVGAKYVKTQMHNYHKHWTSPQSKLFKTFVSYGQTPQGTFSKYMAAFRQQSDSSESDGEESDQSHQPSQPRTVTSVAHTQTHRSSTPSPNKTPVAIPCTTPVAQPQLEPLVNSATPVASTRIMMTHTGSQSTTPTKSQCTSSTTPVKPRTQSVINPLIPVLCPFCDKPLPQNPSDYLKNKLKQLIDVTTPDPLPCNPAHRKASSFMVYISFCERHLYEKVEISKGAANNWPMSIDFTELPSRIIGLHDELEAIIENPEESHFYNVALKARSFKNGGPAGFETFIQQGTGYYGEQGLIILSKTLKKMFPQAIFPVTSFQPLSYHAAIEEILVPETATMLIMDDQGVSSEKAITILRESRTFGINTYPFEDDEVRSTDTSMVIKEEASEIVIPQCDGEVIDLTADDDDDDMYV</sequence>
<feature type="compositionally biased region" description="Polar residues" evidence="8">
    <location>
        <begin position="246"/>
        <end position="256"/>
    </location>
</feature>
<comment type="function">
    <text evidence="1">May be involved in a process influencing telomere capping.</text>
</comment>
<evidence type="ECO:0000256" key="6">
    <source>
        <dbReference type="ARBA" id="ARBA00022490"/>
    </source>
</evidence>
<dbReference type="GO" id="GO:0005737">
    <property type="term" value="C:cytoplasm"/>
    <property type="evidence" value="ECO:0007669"/>
    <property type="project" value="UniProtKB-SubCell"/>
</dbReference>
<feature type="domain" description="Restriction of telomere capping protein 4 C-terminal" evidence="9">
    <location>
        <begin position="817"/>
        <end position="931"/>
    </location>
</feature>
<dbReference type="GO" id="GO:0005634">
    <property type="term" value="C:nucleus"/>
    <property type="evidence" value="ECO:0007669"/>
    <property type="project" value="UniProtKB-SubCell"/>
</dbReference>
<name>A0A409WJM3_9AGAR</name>
<dbReference type="SMART" id="SM01312">
    <property type="entry name" value="RTC4"/>
    <property type="match status" value="1"/>
</dbReference>
<reference evidence="10 11" key="1">
    <citation type="journal article" date="2018" name="Evol. Lett.">
        <title>Horizontal gene cluster transfer increased hallucinogenic mushroom diversity.</title>
        <authorList>
            <person name="Reynolds H.T."/>
            <person name="Vijayakumar V."/>
            <person name="Gluck-Thaler E."/>
            <person name="Korotkin H.B."/>
            <person name="Matheny P.B."/>
            <person name="Slot J.C."/>
        </authorList>
    </citation>
    <scope>NUCLEOTIDE SEQUENCE [LARGE SCALE GENOMIC DNA]</scope>
    <source>
        <strain evidence="10 11">2629</strain>
    </source>
</reference>
<keyword evidence="11" id="KW-1185">Reference proteome</keyword>
<comment type="caution">
    <text evidence="10">The sequence shown here is derived from an EMBL/GenBank/DDBJ whole genome shotgun (WGS) entry which is preliminary data.</text>
</comment>
<dbReference type="PANTHER" id="PTHR41391:SF1">
    <property type="entry name" value="RESTRICTION OF TELOMERE CAPPING PROTEIN 4"/>
    <property type="match status" value="1"/>
</dbReference>
<dbReference type="InterPro" id="IPR039024">
    <property type="entry name" value="RTC4"/>
</dbReference>
<evidence type="ECO:0000256" key="3">
    <source>
        <dbReference type="ARBA" id="ARBA00004496"/>
    </source>
</evidence>
<evidence type="ECO:0000256" key="2">
    <source>
        <dbReference type="ARBA" id="ARBA00004123"/>
    </source>
</evidence>
<dbReference type="PANTHER" id="PTHR41391">
    <property type="entry name" value="RESTRICTION OF TELOMERE CAPPING PROTEIN 4"/>
    <property type="match status" value="1"/>
</dbReference>
<proteinExistence type="inferred from homology"/>
<feature type="compositionally biased region" description="Pro residues" evidence="8">
    <location>
        <begin position="260"/>
        <end position="278"/>
    </location>
</feature>
<evidence type="ECO:0000313" key="11">
    <source>
        <dbReference type="Proteomes" id="UP000284842"/>
    </source>
</evidence>
<dbReference type="InParanoid" id="A0A409WJM3"/>
<feature type="region of interest" description="Disordered" evidence="8">
    <location>
        <begin position="611"/>
        <end position="658"/>
    </location>
</feature>
<dbReference type="Pfam" id="PF14474">
    <property type="entry name" value="RTC4"/>
    <property type="match status" value="1"/>
</dbReference>
<feature type="compositionally biased region" description="Polar residues" evidence="8">
    <location>
        <begin position="629"/>
        <end position="655"/>
    </location>
</feature>
<evidence type="ECO:0000256" key="8">
    <source>
        <dbReference type="SAM" id="MobiDB-lite"/>
    </source>
</evidence>
<evidence type="ECO:0000256" key="5">
    <source>
        <dbReference type="ARBA" id="ARBA00015162"/>
    </source>
</evidence>